<dbReference type="Pfam" id="PF05391">
    <property type="entry name" value="Lsm_interact"/>
    <property type="match status" value="1"/>
</dbReference>
<dbReference type="InterPro" id="IPR008669">
    <property type="entry name" value="LSM_interact"/>
</dbReference>
<feature type="domain" description="RRM" evidence="9">
    <location>
        <begin position="853"/>
        <end position="930"/>
    </location>
</feature>
<dbReference type="Pfam" id="PF00076">
    <property type="entry name" value="RRM_1"/>
    <property type="match status" value="2"/>
</dbReference>
<feature type="compositionally biased region" description="Basic and acidic residues" evidence="8">
    <location>
        <begin position="551"/>
        <end position="564"/>
    </location>
</feature>
<keyword evidence="2" id="KW-0507">mRNA processing</keyword>
<evidence type="ECO:0000313" key="10">
    <source>
        <dbReference type="EMBL" id="KAK7072870.1"/>
    </source>
</evidence>
<evidence type="ECO:0000313" key="11">
    <source>
        <dbReference type="Proteomes" id="UP001381693"/>
    </source>
</evidence>
<dbReference type="AlphaFoldDB" id="A0AAN8WV41"/>
<evidence type="ECO:0000259" key="9">
    <source>
        <dbReference type="PROSITE" id="PS50102"/>
    </source>
</evidence>
<feature type="compositionally biased region" description="Acidic residues" evidence="8">
    <location>
        <begin position="7"/>
        <end position="32"/>
    </location>
</feature>
<dbReference type="CDD" id="cd12391">
    <property type="entry name" value="RRM1_SART3"/>
    <property type="match status" value="1"/>
</dbReference>
<dbReference type="GO" id="GO:0005634">
    <property type="term" value="C:nucleus"/>
    <property type="evidence" value="ECO:0007669"/>
    <property type="project" value="UniProtKB-SubCell"/>
</dbReference>
<feature type="compositionally biased region" description="Basic and acidic residues" evidence="8">
    <location>
        <begin position="991"/>
        <end position="1000"/>
    </location>
</feature>
<feature type="domain" description="RRM" evidence="9">
    <location>
        <begin position="761"/>
        <end position="837"/>
    </location>
</feature>
<keyword evidence="5" id="KW-0508">mRNA splicing</keyword>
<evidence type="ECO:0000256" key="5">
    <source>
        <dbReference type="ARBA" id="ARBA00023187"/>
    </source>
</evidence>
<keyword evidence="6" id="KW-0539">Nucleus</keyword>
<evidence type="ECO:0000256" key="2">
    <source>
        <dbReference type="ARBA" id="ARBA00022664"/>
    </source>
</evidence>
<keyword evidence="3" id="KW-0677">Repeat</keyword>
<dbReference type="InterPro" id="IPR003107">
    <property type="entry name" value="HAT"/>
</dbReference>
<sequence length="1008" mass="114971">MSSVESETMECEDAQEQYELDSDSDDSDNDLEEDKKEEELRSQVIQLKKQIAENYLFYDGHVNLIAALRELKELEEARNAREAMSKVYPLSPELWLEWLRDEQNICATKEEREYIKTLFERAVKDYTSVQVWVEFVMFMIGGGNIDDTRRVAEQALTAVGTHVAEGILVWQVVLLVEKQICASLNKAEETQTDEDKKVFKKQLSRIQSLYRRLFRVPLLNTEAESLLEEASAFYEGELDPHISADIEKTQKKLCDKIPYEDELLKCETEIEKLAVFRRYIAYTQETDNPAAVQSLYERAVTTHCLDTGIWEEYVRFTLRQFQGLDYVVLPVCERSQRNCPWSATLCELHIRALQLFAAEGDSNIASKIKGALEKGLNCGLMSGSEATRMWMSYLVYLRRLIKWDLDHEKELEGFREACQQAVEMIDSSFGVEGDIDSEIPRFWSQIEGEYVKSPERVRDIWNDIIMKRNDNYKKPFLWLEFINLERSYGIEKHCRKLFRRALERVWDNVELIGDAYVRFEQESGTLTTMEEFLKRYDDRMIIVKRKRAEDAEKLEAEKQAEEARSGNQKNKGKKHQYQQKDVIRRTNGHSQGGNEFKAPFQVSKQKKGSKKDTPAHSFTETQHELSGVLKNTFQQARHSEKLHQPPGIQSDVSVSATIPDSNKPSTPDVISNNTPPGFLSDKPAPGHISNVAPPPGFTSEVPPPPGFVTNETPPKSSNRESSLSGNKRILEDSEEEPAAKVAKLSELYGVPTQKDTCDDLSTIFISNLDFSVGKKEILPIFNGCGAIKEFRLVLDFKRRSKGFGYLVFSSQDAVPKALELDRTPFNGRPIFVSKYNPESHSHNFKYATELEKNKLFIRGLPFTMKEDDIREAFQPHGDIKEIRLVTYRNGLSKGTCYIDYHDEATAEKVKLAMDGKELQGKIITVLISNPPKKSGATTPTIKEDNLGSGSKSKKTMGGRGKGMFDLMPRSLMRATNPTPSNVDTVTSAAEGEMKQKSNDDFRKMLLNK</sequence>
<dbReference type="SMART" id="SM00360">
    <property type="entry name" value="RRM"/>
    <property type="match status" value="2"/>
</dbReference>
<proteinExistence type="predicted"/>
<dbReference type="GO" id="GO:0008380">
    <property type="term" value="P:RNA splicing"/>
    <property type="evidence" value="ECO:0007669"/>
    <property type="project" value="UniProtKB-KW"/>
</dbReference>
<dbReference type="InterPro" id="IPR000504">
    <property type="entry name" value="RRM_dom"/>
</dbReference>
<gene>
    <name evidence="10" type="ORF">SK128_011164</name>
</gene>
<accession>A0AAN8WV41</accession>
<evidence type="ECO:0000256" key="6">
    <source>
        <dbReference type="ARBA" id="ARBA00023242"/>
    </source>
</evidence>
<feature type="region of interest" description="Disordered" evidence="8">
    <location>
        <begin position="636"/>
        <end position="736"/>
    </location>
</feature>
<feature type="region of interest" description="Disordered" evidence="8">
    <location>
        <begin position="1"/>
        <end position="37"/>
    </location>
</feature>
<feature type="region of interest" description="Disordered" evidence="8">
    <location>
        <begin position="973"/>
        <end position="1000"/>
    </location>
</feature>
<protein>
    <recommendedName>
        <fullName evidence="9">RRM domain-containing protein</fullName>
    </recommendedName>
</protein>
<comment type="caution">
    <text evidence="10">The sequence shown here is derived from an EMBL/GenBank/DDBJ whole genome shotgun (WGS) entry which is preliminary data.</text>
</comment>
<evidence type="ECO:0000256" key="4">
    <source>
        <dbReference type="ARBA" id="ARBA00022884"/>
    </source>
</evidence>
<dbReference type="InterPro" id="IPR034217">
    <property type="entry name" value="SART3_RRM1"/>
</dbReference>
<dbReference type="PANTHER" id="PTHR17204">
    <property type="entry name" value="PRE-MRNA PROCESSING PROTEIN PRP39-RELATED"/>
    <property type="match status" value="1"/>
</dbReference>
<feature type="compositionally biased region" description="Polar residues" evidence="8">
    <location>
        <begin position="973"/>
        <end position="987"/>
    </location>
</feature>
<dbReference type="GO" id="GO:0006397">
    <property type="term" value="P:mRNA processing"/>
    <property type="evidence" value="ECO:0007669"/>
    <property type="project" value="UniProtKB-KW"/>
</dbReference>
<dbReference type="InterPro" id="IPR012677">
    <property type="entry name" value="Nucleotide-bd_a/b_plait_sf"/>
</dbReference>
<dbReference type="SUPFAM" id="SSF54928">
    <property type="entry name" value="RNA-binding domain, RBD"/>
    <property type="match status" value="2"/>
</dbReference>
<feature type="compositionally biased region" description="Polar residues" evidence="8">
    <location>
        <begin position="709"/>
        <end position="725"/>
    </location>
</feature>
<keyword evidence="11" id="KW-1185">Reference proteome</keyword>
<reference evidence="10 11" key="1">
    <citation type="submission" date="2023-11" db="EMBL/GenBank/DDBJ databases">
        <title>Halocaridina rubra genome assembly.</title>
        <authorList>
            <person name="Smith C."/>
        </authorList>
    </citation>
    <scope>NUCLEOTIDE SEQUENCE [LARGE SCALE GENOMIC DNA]</scope>
    <source>
        <strain evidence="10">EP-1</strain>
        <tissue evidence="10">Whole</tissue>
    </source>
</reference>
<dbReference type="PROSITE" id="PS50102">
    <property type="entry name" value="RRM"/>
    <property type="match status" value="2"/>
</dbReference>
<dbReference type="SMART" id="SM00386">
    <property type="entry name" value="HAT"/>
    <property type="match status" value="6"/>
</dbReference>
<feature type="region of interest" description="Disordered" evidence="8">
    <location>
        <begin position="551"/>
        <end position="624"/>
    </location>
</feature>
<dbReference type="InterPro" id="IPR011990">
    <property type="entry name" value="TPR-like_helical_dom_sf"/>
</dbReference>
<evidence type="ECO:0000256" key="7">
    <source>
        <dbReference type="PROSITE-ProRule" id="PRU00176"/>
    </source>
</evidence>
<dbReference type="Gene3D" id="1.25.40.10">
    <property type="entry name" value="Tetratricopeptide repeat domain"/>
    <property type="match status" value="2"/>
</dbReference>
<evidence type="ECO:0000256" key="8">
    <source>
        <dbReference type="SAM" id="MobiDB-lite"/>
    </source>
</evidence>
<dbReference type="Gene3D" id="3.30.70.330">
    <property type="match status" value="2"/>
</dbReference>
<dbReference type="SUPFAM" id="SSF48452">
    <property type="entry name" value="TPR-like"/>
    <property type="match status" value="1"/>
</dbReference>
<evidence type="ECO:0000256" key="3">
    <source>
        <dbReference type="ARBA" id="ARBA00022737"/>
    </source>
</evidence>
<feature type="compositionally biased region" description="Pro residues" evidence="8">
    <location>
        <begin position="692"/>
        <end position="706"/>
    </location>
</feature>
<feature type="compositionally biased region" description="Polar residues" evidence="8">
    <location>
        <begin position="650"/>
        <end position="675"/>
    </location>
</feature>
<evidence type="ECO:0000256" key="1">
    <source>
        <dbReference type="ARBA" id="ARBA00004123"/>
    </source>
</evidence>
<organism evidence="10 11">
    <name type="scientific">Halocaridina rubra</name>
    <name type="common">Hawaiian red shrimp</name>
    <dbReference type="NCBI Taxonomy" id="373956"/>
    <lineage>
        <taxon>Eukaryota</taxon>
        <taxon>Metazoa</taxon>
        <taxon>Ecdysozoa</taxon>
        <taxon>Arthropoda</taxon>
        <taxon>Crustacea</taxon>
        <taxon>Multicrustacea</taxon>
        <taxon>Malacostraca</taxon>
        <taxon>Eumalacostraca</taxon>
        <taxon>Eucarida</taxon>
        <taxon>Decapoda</taxon>
        <taxon>Pleocyemata</taxon>
        <taxon>Caridea</taxon>
        <taxon>Atyoidea</taxon>
        <taxon>Atyidae</taxon>
        <taxon>Halocaridina</taxon>
    </lineage>
</organism>
<name>A0AAN8WV41_HALRR</name>
<dbReference type="Proteomes" id="UP001381693">
    <property type="component" value="Unassembled WGS sequence"/>
</dbReference>
<dbReference type="Pfam" id="PF23240">
    <property type="entry name" value="HAT_PRP39_N"/>
    <property type="match status" value="1"/>
</dbReference>
<dbReference type="GO" id="GO:0003723">
    <property type="term" value="F:RNA binding"/>
    <property type="evidence" value="ECO:0007669"/>
    <property type="project" value="UniProtKB-UniRule"/>
</dbReference>
<dbReference type="EMBL" id="JAXCGZ010013318">
    <property type="protein sequence ID" value="KAK7072870.1"/>
    <property type="molecule type" value="Genomic_DNA"/>
</dbReference>
<comment type="subcellular location">
    <subcellularLocation>
        <location evidence="1">Nucleus</location>
    </subcellularLocation>
</comment>
<feature type="region of interest" description="Disordered" evidence="8">
    <location>
        <begin position="930"/>
        <end position="960"/>
    </location>
</feature>
<keyword evidence="4 7" id="KW-0694">RNA-binding</keyword>
<dbReference type="InterPro" id="IPR035979">
    <property type="entry name" value="RBD_domain_sf"/>
</dbReference>
<dbReference type="PANTHER" id="PTHR17204:SF25">
    <property type="entry name" value="RRM DOMAIN-CONTAINING PROTEIN"/>
    <property type="match status" value="1"/>
</dbReference>